<gene>
    <name evidence="7" type="primary">Cnig_chr_V.g17262</name>
    <name evidence="7" type="ORF">B9Z55_017262</name>
</gene>
<evidence type="ECO:0000259" key="6">
    <source>
        <dbReference type="PROSITE" id="PS50262"/>
    </source>
</evidence>
<dbReference type="PROSITE" id="PS50262">
    <property type="entry name" value="G_PROTEIN_RECEP_F1_2"/>
    <property type="match status" value="1"/>
</dbReference>
<dbReference type="InterPro" id="IPR017452">
    <property type="entry name" value="GPCR_Rhodpsn_7TM"/>
</dbReference>
<comment type="subcellular location">
    <subcellularLocation>
        <location evidence="1">Membrane</location>
    </subcellularLocation>
</comment>
<feature type="transmembrane region" description="Helical" evidence="5">
    <location>
        <begin position="6"/>
        <end position="23"/>
    </location>
</feature>
<keyword evidence="8" id="KW-1185">Reference proteome</keyword>
<dbReference type="PANTHER" id="PTHR22751">
    <property type="entry name" value="G-PROTEIN COUPLED RECEPTOR-RELATED"/>
    <property type="match status" value="1"/>
</dbReference>
<feature type="transmembrane region" description="Helical" evidence="5">
    <location>
        <begin position="44"/>
        <end position="61"/>
    </location>
</feature>
<keyword evidence="3 5" id="KW-1133">Transmembrane helix</keyword>
<evidence type="ECO:0000256" key="4">
    <source>
        <dbReference type="ARBA" id="ARBA00023136"/>
    </source>
</evidence>
<evidence type="ECO:0000256" key="5">
    <source>
        <dbReference type="SAM" id="Phobius"/>
    </source>
</evidence>
<dbReference type="EMBL" id="PDUG01000005">
    <property type="protein sequence ID" value="PIC23622.1"/>
    <property type="molecule type" value="Genomic_DNA"/>
</dbReference>
<reference evidence="8" key="1">
    <citation type="submission" date="2017-10" db="EMBL/GenBank/DDBJ databases">
        <title>Rapid genome shrinkage in a self-fertile nematode reveals novel sperm competition proteins.</title>
        <authorList>
            <person name="Yin D."/>
            <person name="Schwarz E.M."/>
            <person name="Thomas C.G."/>
            <person name="Felde R.L."/>
            <person name="Korf I.F."/>
            <person name="Cutter A.D."/>
            <person name="Schartner C.M."/>
            <person name="Ralston E.J."/>
            <person name="Meyer B.J."/>
            <person name="Haag E.S."/>
        </authorList>
    </citation>
    <scope>NUCLEOTIDE SEQUENCE [LARGE SCALE GENOMIC DNA]</scope>
    <source>
        <strain evidence="8">JU1422</strain>
    </source>
</reference>
<organism evidence="7 8">
    <name type="scientific">Caenorhabditis nigoni</name>
    <dbReference type="NCBI Taxonomy" id="1611254"/>
    <lineage>
        <taxon>Eukaryota</taxon>
        <taxon>Metazoa</taxon>
        <taxon>Ecdysozoa</taxon>
        <taxon>Nematoda</taxon>
        <taxon>Chromadorea</taxon>
        <taxon>Rhabditida</taxon>
        <taxon>Rhabditina</taxon>
        <taxon>Rhabditomorpha</taxon>
        <taxon>Rhabditoidea</taxon>
        <taxon>Rhabditidae</taxon>
        <taxon>Peloderinae</taxon>
        <taxon>Caenorhabditis</taxon>
    </lineage>
</organism>
<dbReference type="AlphaFoldDB" id="A0A2G5T8L4"/>
<dbReference type="Gene3D" id="1.20.1070.10">
    <property type="entry name" value="Rhodopsin 7-helix transmembrane proteins"/>
    <property type="match status" value="1"/>
</dbReference>
<feature type="transmembrane region" description="Helical" evidence="5">
    <location>
        <begin position="195"/>
        <end position="218"/>
    </location>
</feature>
<feature type="domain" description="G-protein coupled receptors family 1 profile" evidence="6">
    <location>
        <begin position="1"/>
        <end position="211"/>
    </location>
</feature>
<evidence type="ECO:0000256" key="3">
    <source>
        <dbReference type="ARBA" id="ARBA00022989"/>
    </source>
</evidence>
<keyword evidence="4 5" id="KW-0472">Membrane</keyword>
<feature type="transmembrane region" description="Helical" evidence="5">
    <location>
        <begin position="154"/>
        <end position="175"/>
    </location>
</feature>
<dbReference type="Pfam" id="PF10324">
    <property type="entry name" value="7TM_GPCR_Srw"/>
    <property type="match status" value="1"/>
</dbReference>
<dbReference type="GO" id="GO:0016020">
    <property type="term" value="C:membrane"/>
    <property type="evidence" value="ECO:0007669"/>
    <property type="project" value="UniProtKB-SubCell"/>
</dbReference>
<evidence type="ECO:0000256" key="2">
    <source>
        <dbReference type="ARBA" id="ARBA00022692"/>
    </source>
</evidence>
<dbReference type="PANTHER" id="PTHR22751:SF54">
    <property type="entry name" value="G-PROTEIN COUPLED RECEPTORS FAMILY 1 PROFILE DOMAIN-CONTAINING PROTEIN"/>
    <property type="match status" value="1"/>
</dbReference>
<evidence type="ECO:0000313" key="7">
    <source>
        <dbReference type="EMBL" id="PIC23622.1"/>
    </source>
</evidence>
<sequence>MKDNTRRLSTWLAVLMAFLRYLMIKNALNPTFNLLSKPSFSWKSLAIAFTISSLISLYYLIGMDLISEVWVPPKACGYPINFSVPKYDYKSNELLFSGTESYRTFDGILKIIIVFVLPTLAVLLIRELKKTEVSRKKSSVVSTSAKTADSTSKLVIIMTIICICAEGSVGVAYVIEVLLADVPYSSKFINCFKPILLLFVTLNAITHFFVCLGVSTPYSKAVKEFLRYKTRPIATAPNISRTII</sequence>
<dbReference type="Proteomes" id="UP000230233">
    <property type="component" value="Chromosome V"/>
</dbReference>
<protein>
    <recommendedName>
        <fullName evidence="6">G-protein coupled receptors family 1 profile domain-containing protein</fullName>
    </recommendedName>
</protein>
<comment type="caution">
    <text evidence="7">The sequence shown here is derived from an EMBL/GenBank/DDBJ whole genome shotgun (WGS) entry which is preliminary data.</text>
</comment>
<dbReference type="SUPFAM" id="SSF81321">
    <property type="entry name" value="Family A G protein-coupled receptor-like"/>
    <property type="match status" value="1"/>
</dbReference>
<accession>A0A2G5T8L4</accession>
<evidence type="ECO:0000313" key="8">
    <source>
        <dbReference type="Proteomes" id="UP000230233"/>
    </source>
</evidence>
<name>A0A2G5T8L4_9PELO</name>
<proteinExistence type="predicted"/>
<dbReference type="InterPro" id="IPR019427">
    <property type="entry name" value="7TM_GPCR_serpentine_rcpt_Srw"/>
</dbReference>
<keyword evidence="2 5" id="KW-0812">Transmembrane</keyword>
<dbReference type="GO" id="GO:0008528">
    <property type="term" value="F:G protein-coupled peptide receptor activity"/>
    <property type="evidence" value="ECO:0007669"/>
    <property type="project" value="InterPro"/>
</dbReference>
<dbReference type="OrthoDB" id="5818531at2759"/>
<evidence type="ECO:0000256" key="1">
    <source>
        <dbReference type="ARBA" id="ARBA00004370"/>
    </source>
</evidence>